<feature type="transmembrane region" description="Helical" evidence="8">
    <location>
        <begin position="262"/>
        <end position="284"/>
    </location>
</feature>
<gene>
    <name evidence="10" type="ORF">SAMN03080610_00187</name>
</gene>
<evidence type="ECO:0000313" key="10">
    <source>
        <dbReference type="EMBL" id="SCZ20834.1"/>
    </source>
</evidence>
<evidence type="ECO:0000259" key="9">
    <source>
        <dbReference type="PROSITE" id="PS51012"/>
    </source>
</evidence>
<dbReference type="STRING" id="1120955.SAMN03080610_00187"/>
<organism evidence="10 11">
    <name type="scientific">Afifella marina DSM 2698</name>
    <dbReference type="NCBI Taxonomy" id="1120955"/>
    <lineage>
        <taxon>Bacteria</taxon>
        <taxon>Pseudomonadati</taxon>
        <taxon>Pseudomonadota</taxon>
        <taxon>Alphaproteobacteria</taxon>
        <taxon>Hyphomicrobiales</taxon>
        <taxon>Afifellaceae</taxon>
        <taxon>Afifella</taxon>
    </lineage>
</organism>
<evidence type="ECO:0000256" key="2">
    <source>
        <dbReference type="ARBA" id="ARBA00007783"/>
    </source>
</evidence>
<dbReference type="Gene3D" id="3.40.1710.10">
    <property type="entry name" value="abc type-2 transporter like domain"/>
    <property type="match status" value="1"/>
</dbReference>
<dbReference type="PROSITE" id="PS51012">
    <property type="entry name" value="ABC_TM2"/>
    <property type="match status" value="1"/>
</dbReference>
<reference evidence="10 11" key="1">
    <citation type="submission" date="2016-10" db="EMBL/GenBank/DDBJ databases">
        <authorList>
            <person name="de Groot N.N."/>
        </authorList>
    </citation>
    <scope>NUCLEOTIDE SEQUENCE [LARGE SCALE GENOMIC DNA]</scope>
    <source>
        <strain evidence="10 11">DSM 2698</strain>
    </source>
</reference>
<feature type="domain" description="ABC transmembrane type-2" evidence="9">
    <location>
        <begin position="137"/>
        <end position="375"/>
    </location>
</feature>
<dbReference type="AlphaFoldDB" id="A0A1G5M7R5"/>
<evidence type="ECO:0000256" key="4">
    <source>
        <dbReference type="ARBA" id="ARBA00022475"/>
    </source>
</evidence>
<evidence type="ECO:0000256" key="1">
    <source>
        <dbReference type="ARBA" id="ARBA00004651"/>
    </source>
</evidence>
<feature type="transmembrane region" description="Helical" evidence="8">
    <location>
        <begin position="354"/>
        <end position="372"/>
    </location>
</feature>
<dbReference type="InterPro" id="IPR051449">
    <property type="entry name" value="ABC-2_transporter_component"/>
</dbReference>
<name>A0A1G5M7R5_AFIMA</name>
<evidence type="ECO:0000256" key="6">
    <source>
        <dbReference type="ARBA" id="ARBA00022989"/>
    </source>
</evidence>
<dbReference type="PANTHER" id="PTHR30294">
    <property type="entry name" value="MEMBRANE COMPONENT OF ABC TRANSPORTER YHHJ-RELATED"/>
    <property type="match status" value="1"/>
</dbReference>
<accession>A0A1G5M7R5</accession>
<evidence type="ECO:0000256" key="7">
    <source>
        <dbReference type="ARBA" id="ARBA00023136"/>
    </source>
</evidence>
<dbReference type="Proteomes" id="UP000199347">
    <property type="component" value="Unassembled WGS sequence"/>
</dbReference>
<evidence type="ECO:0000256" key="8">
    <source>
        <dbReference type="SAM" id="Phobius"/>
    </source>
</evidence>
<keyword evidence="4" id="KW-1003">Cell membrane</keyword>
<dbReference type="RefSeq" id="WP_092809018.1">
    <property type="nucleotide sequence ID" value="NZ_FMVW01000001.1"/>
</dbReference>
<dbReference type="OrthoDB" id="9784671at2"/>
<evidence type="ECO:0000256" key="3">
    <source>
        <dbReference type="ARBA" id="ARBA00022448"/>
    </source>
</evidence>
<feature type="transmembrane region" description="Helical" evidence="8">
    <location>
        <begin position="184"/>
        <end position="205"/>
    </location>
</feature>
<keyword evidence="11" id="KW-1185">Reference proteome</keyword>
<protein>
    <submittedName>
        <fullName evidence="10">ABC-2 type transport system permease protein</fullName>
    </submittedName>
</protein>
<evidence type="ECO:0000313" key="11">
    <source>
        <dbReference type="Proteomes" id="UP000199347"/>
    </source>
</evidence>
<dbReference type="Pfam" id="PF12698">
    <property type="entry name" value="ABC2_membrane_3"/>
    <property type="match status" value="1"/>
</dbReference>
<proteinExistence type="inferred from homology"/>
<keyword evidence="6 8" id="KW-1133">Transmembrane helix</keyword>
<feature type="transmembrane region" description="Helical" evidence="8">
    <location>
        <begin position="232"/>
        <end position="256"/>
    </location>
</feature>
<comment type="subcellular location">
    <subcellularLocation>
        <location evidence="1">Cell membrane</location>
        <topology evidence="1">Multi-pass membrane protein</topology>
    </subcellularLocation>
</comment>
<keyword evidence="3" id="KW-0813">Transport</keyword>
<dbReference type="PANTHER" id="PTHR30294:SF29">
    <property type="entry name" value="MULTIDRUG ABC TRANSPORTER PERMEASE YBHS-RELATED"/>
    <property type="match status" value="1"/>
</dbReference>
<dbReference type="InterPro" id="IPR013525">
    <property type="entry name" value="ABC2_TM"/>
</dbReference>
<keyword evidence="7 8" id="KW-0472">Membrane</keyword>
<dbReference type="GO" id="GO:0005886">
    <property type="term" value="C:plasma membrane"/>
    <property type="evidence" value="ECO:0007669"/>
    <property type="project" value="UniProtKB-SubCell"/>
</dbReference>
<dbReference type="InterPro" id="IPR047817">
    <property type="entry name" value="ABC2_TM_bact-type"/>
</dbReference>
<dbReference type="EMBL" id="FMVW01000001">
    <property type="protein sequence ID" value="SCZ20834.1"/>
    <property type="molecule type" value="Genomic_DNA"/>
</dbReference>
<feature type="transmembrane region" description="Helical" evidence="8">
    <location>
        <begin position="296"/>
        <end position="314"/>
    </location>
</feature>
<dbReference type="GO" id="GO:0140359">
    <property type="term" value="F:ABC-type transporter activity"/>
    <property type="evidence" value="ECO:0007669"/>
    <property type="project" value="InterPro"/>
</dbReference>
<comment type="similarity">
    <text evidence="2">Belongs to the ABC-2 integral membrane protein family.</text>
</comment>
<feature type="transmembrane region" description="Helical" evidence="8">
    <location>
        <begin position="25"/>
        <end position="45"/>
    </location>
</feature>
<sequence length="377" mass="40946">MGLISLSRIKAVLLKEVIQMRRDRLTFAMIIGIPILQLILFGYAINTDPKMLPTGVLVLDGGPVSRAIVAGMETSGYFDIAAPLAREAEAREALEDGSLSFVLTIPQNFERDLVRGLDPKVVVEADATDPAASANALAAMPEIVSRAIAHVLSGPLGAKAAQARSADVIIHRLYNPEGISQYNIVPGLLGTILTMTTTLMTALALTREIERGTMENLLSMPVKPVEIMIGKIVPYIGLGLIQVVVILAAALMLFNVPMLGNYLALLVAVTIFLAANVTLGYTFSTLARTQLQAMQMTFFFFLPSILLSGFMFPFRGMPEWAQILGNALPLTHFLRVVRGIMLKGSDLSFVWPEIWPILVFLGVIAALALIRFRNTLD</sequence>
<keyword evidence="5 8" id="KW-0812">Transmembrane</keyword>
<evidence type="ECO:0000256" key="5">
    <source>
        <dbReference type="ARBA" id="ARBA00022692"/>
    </source>
</evidence>